<dbReference type="InterPro" id="IPR019734">
    <property type="entry name" value="TPR_rpt"/>
</dbReference>
<dbReference type="Proteomes" id="UP000285138">
    <property type="component" value="Unassembled WGS sequence"/>
</dbReference>
<protein>
    <submittedName>
        <fullName evidence="2">Uncharacterized protein</fullName>
    </submittedName>
</protein>
<feature type="repeat" description="TPR" evidence="1">
    <location>
        <begin position="20"/>
        <end position="53"/>
    </location>
</feature>
<dbReference type="PROSITE" id="PS50005">
    <property type="entry name" value="TPR"/>
    <property type="match status" value="1"/>
</dbReference>
<sequence length="381" mass="45287">MSQQSKKIMNSKVVNFQRDASYYFEKGTLYYKKNKLDKALMFFRKTMETEPENPLNHYNVACLLSKMGYLTEANDVFGFIVEKLDSSMTECYFLMAVNFGLLEDLSMTRNYLKKYLSSSPEGEMAFEAEELLEAISEEDTFYENFKYPKPEQKFSVLMEDTKNRLIKKFEESKDFRNTLFETLYGKDDDMSSEVIYLYGLIGNKRAEKIMREFARNPWVKKELKQLSLIVLKEMGAQEPYEVFLEGEMCRVNLREYSVEVPEWKDEWQEIINYTMENMKQSNLYEDYYFEDVQAIWIDYINAVYPDVPTIKKVETWAAGLEYALIRLHFLDLTQQQVANRYNVSLSSVSKKFKKINEVLKIDVKAYHNILKYLQEDDREED</sequence>
<evidence type="ECO:0000313" key="3">
    <source>
        <dbReference type="Proteomes" id="UP000285138"/>
    </source>
</evidence>
<evidence type="ECO:0000313" key="2">
    <source>
        <dbReference type="EMBL" id="RQD78285.1"/>
    </source>
</evidence>
<dbReference type="SUPFAM" id="SSF48452">
    <property type="entry name" value="TPR-like"/>
    <property type="match status" value="1"/>
</dbReference>
<dbReference type="EMBL" id="QZAA01000028">
    <property type="protein sequence ID" value="RQD78285.1"/>
    <property type="molecule type" value="Genomic_DNA"/>
</dbReference>
<dbReference type="Gene3D" id="1.25.40.10">
    <property type="entry name" value="Tetratricopeptide repeat domain"/>
    <property type="match status" value="1"/>
</dbReference>
<evidence type="ECO:0000256" key="1">
    <source>
        <dbReference type="PROSITE-ProRule" id="PRU00339"/>
    </source>
</evidence>
<accession>A0A424YIQ8</accession>
<proteinExistence type="predicted"/>
<name>A0A424YIQ8_9FIRM</name>
<dbReference type="SMART" id="SM00028">
    <property type="entry name" value="TPR"/>
    <property type="match status" value="1"/>
</dbReference>
<comment type="caution">
    <text evidence="2">The sequence shown here is derived from an EMBL/GenBank/DDBJ whole genome shotgun (WGS) entry which is preliminary data.</text>
</comment>
<organism evidence="2 3">
    <name type="scientific">Candidatus Syntrophonatronum acetioxidans</name>
    <dbReference type="NCBI Taxonomy" id="1795816"/>
    <lineage>
        <taxon>Bacteria</taxon>
        <taxon>Bacillati</taxon>
        <taxon>Bacillota</taxon>
        <taxon>Clostridia</taxon>
        <taxon>Eubacteriales</taxon>
        <taxon>Syntrophomonadaceae</taxon>
        <taxon>Candidatus Syntrophonatronum</taxon>
    </lineage>
</organism>
<dbReference type="InterPro" id="IPR011990">
    <property type="entry name" value="TPR-like_helical_dom_sf"/>
</dbReference>
<dbReference type="AlphaFoldDB" id="A0A424YIQ8"/>
<dbReference type="PROSITE" id="PS50293">
    <property type="entry name" value="TPR_REGION"/>
    <property type="match status" value="1"/>
</dbReference>
<gene>
    <name evidence="2" type="ORF">D5R97_00650</name>
</gene>
<reference evidence="2 3" key="1">
    <citation type="submission" date="2018-08" db="EMBL/GenBank/DDBJ databases">
        <title>The metabolism and importance of syntrophic acetate oxidation coupled to methane or sulfide production in haloalkaline environments.</title>
        <authorList>
            <person name="Timmers P.H.A."/>
            <person name="Vavourakis C.D."/>
            <person name="Sorokin D.Y."/>
            <person name="Sinninghe Damste J.S."/>
            <person name="Muyzer G."/>
            <person name="Stams A.J.M."/>
            <person name="Plugge C.M."/>
        </authorList>
    </citation>
    <scope>NUCLEOTIDE SEQUENCE [LARGE SCALE GENOMIC DNA]</scope>
    <source>
        <strain evidence="2">MSAO_Bac1</strain>
    </source>
</reference>
<keyword evidence="1" id="KW-0802">TPR repeat</keyword>